<keyword evidence="2" id="KW-1185">Reference proteome</keyword>
<accession>A0ABS5KCN0</accession>
<dbReference type="InterPro" id="IPR027829">
    <property type="entry name" value="DUF4625"/>
</dbReference>
<reference evidence="1 2" key="1">
    <citation type="journal article" date="2014" name="Int. J. Syst. Evol. Microbiol.">
        <title>Carboxylicivirga gen. nov. in the family Marinilabiliaceae with two novel species, Carboxylicivirga mesophila sp. nov. and Carboxylicivirga taeanensis sp. nov., and reclassification of Cytophaga fermentans as Saccharicrinis fermentans gen. nov., comb. nov.</title>
        <authorList>
            <person name="Yang S.H."/>
            <person name="Seo H.S."/>
            <person name="Woo J.H."/>
            <person name="Oh H.M."/>
            <person name="Jang H."/>
            <person name="Lee J.H."/>
            <person name="Kim S.J."/>
            <person name="Kwon K.K."/>
        </authorList>
    </citation>
    <scope>NUCLEOTIDE SEQUENCE [LARGE SCALE GENOMIC DNA]</scope>
    <source>
        <strain evidence="1 2">JCM 18290</strain>
    </source>
</reference>
<sequence length="146" mass="16262">MKRIQYLLSLVILAVLIGCSKDDGDKKSPHVTIISPVENQEFARGGIMKLDAVFEDDVALNECRVNLEFVEALPVAPGASLKGIDTPWEPEEMVIPLSETVQEVKELVLFGGNIPYNIQSGYYRLKFDIYDLAKNPARAELVIIIE</sequence>
<organism evidence="1 2">
    <name type="scientific">Carboxylicivirga mesophila</name>
    <dbReference type="NCBI Taxonomy" id="1166478"/>
    <lineage>
        <taxon>Bacteria</taxon>
        <taxon>Pseudomonadati</taxon>
        <taxon>Bacteroidota</taxon>
        <taxon>Bacteroidia</taxon>
        <taxon>Marinilabiliales</taxon>
        <taxon>Marinilabiliaceae</taxon>
        <taxon>Carboxylicivirga</taxon>
    </lineage>
</organism>
<proteinExistence type="predicted"/>
<dbReference type="RefSeq" id="WP_212228563.1">
    <property type="nucleotide sequence ID" value="NZ_JAGUCN010000012.1"/>
</dbReference>
<dbReference type="Proteomes" id="UP000721861">
    <property type="component" value="Unassembled WGS sequence"/>
</dbReference>
<dbReference type="Pfam" id="PF15418">
    <property type="entry name" value="DUF4625"/>
    <property type="match status" value="1"/>
</dbReference>
<protein>
    <submittedName>
        <fullName evidence="1">DUF4625 domain-containing protein</fullName>
    </submittedName>
</protein>
<evidence type="ECO:0000313" key="1">
    <source>
        <dbReference type="EMBL" id="MBS2212103.1"/>
    </source>
</evidence>
<dbReference type="EMBL" id="JAGUCN010000012">
    <property type="protein sequence ID" value="MBS2212103.1"/>
    <property type="molecule type" value="Genomic_DNA"/>
</dbReference>
<dbReference type="PROSITE" id="PS51257">
    <property type="entry name" value="PROKAR_LIPOPROTEIN"/>
    <property type="match status" value="1"/>
</dbReference>
<comment type="caution">
    <text evidence="1">The sequence shown here is derived from an EMBL/GenBank/DDBJ whole genome shotgun (WGS) entry which is preliminary data.</text>
</comment>
<name>A0ABS5KCN0_9BACT</name>
<gene>
    <name evidence="1" type="ORF">KEM09_11855</name>
</gene>
<evidence type="ECO:0000313" key="2">
    <source>
        <dbReference type="Proteomes" id="UP000721861"/>
    </source>
</evidence>